<dbReference type="AlphaFoldDB" id="A0AA45HI64"/>
<gene>
    <name evidence="1" type="ORF">C7380_11510</name>
</gene>
<accession>A0AA45HI64</accession>
<dbReference type="EMBL" id="QGGI01000015">
    <property type="protein sequence ID" value="PWJ89284.1"/>
    <property type="molecule type" value="Genomic_DNA"/>
</dbReference>
<sequence length="231" mass="25959">MELKNFIIPFIVVILITISGNMRYPNVNKAVINPDIKINTPKNLKIYGNNFKIEFDENKTDIEYNSKLKTNFENDTLSIYADENYISDEIKIIIGTKEKFKDVEINTLKLKISGEISADNIKISTNELISNSNFNSKNLDISGTGISLKGDFNSNNININGVGLDIDVNIYDNKIFIIDSVGINGIIRFKDDISSKMTITGIGGSIDLYTNLGKTLNLYSSKNIFINKKFF</sequence>
<dbReference type="Proteomes" id="UP000245921">
    <property type="component" value="Unassembled WGS sequence"/>
</dbReference>
<proteinExistence type="predicted"/>
<evidence type="ECO:0000313" key="2">
    <source>
        <dbReference type="Proteomes" id="UP000245921"/>
    </source>
</evidence>
<evidence type="ECO:0000313" key="1">
    <source>
        <dbReference type="EMBL" id="PWJ89284.1"/>
    </source>
</evidence>
<protein>
    <submittedName>
        <fullName evidence="1">Uncharacterized protein</fullName>
    </submittedName>
</protein>
<comment type="caution">
    <text evidence="1">The sequence shown here is derived from an EMBL/GenBank/DDBJ whole genome shotgun (WGS) entry which is preliminary data.</text>
</comment>
<keyword evidence="2" id="KW-1185">Reference proteome</keyword>
<name>A0AA45HI64_9BACT</name>
<organism evidence="1 2">
    <name type="scientific">Oceanotoga teriensis</name>
    <dbReference type="NCBI Taxonomy" id="515440"/>
    <lineage>
        <taxon>Bacteria</taxon>
        <taxon>Thermotogati</taxon>
        <taxon>Thermotogota</taxon>
        <taxon>Thermotogae</taxon>
        <taxon>Petrotogales</taxon>
        <taxon>Petrotogaceae</taxon>
        <taxon>Oceanotoga</taxon>
    </lineage>
</organism>
<reference evidence="1 2" key="1">
    <citation type="submission" date="2018-05" db="EMBL/GenBank/DDBJ databases">
        <title>Genomic Encyclopedia of Type Strains, Phase IV (KMG-IV): sequencing the most valuable type-strain genomes for metagenomic binning, comparative biology and taxonomic classification.</title>
        <authorList>
            <person name="Goeker M."/>
        </authorList>
    </citation>
    <scope>NUCLEOTIDE SEQUENCE [LARGE SCALE GENOMIC DNA]</scope>
    <source>
        <strain evidence="1 2">DSM 24906</strain>
    </source>
</reference>
<dbReference type="RefSeq" id="WP_109605465.1">
    <property type="nucleotide sequence ID" value="NZ_JAMHJO010000004.1"/>
</dbReference>